<comment type="induction">
    <text evidence="2">Expressed only in the forespore compartment of sporulating cells.</text>
</comment>
<dbReference type="InterPro" id="IPR017525">
    <property type="entry name" value="SspI"/>
</dbReference>
<evidence type="ECO:0000256" key="1">
    <source>
        <dbReference type="ARBA" id="ARBA00022969"/>
    </source>
</evidence>
<name>A0AB39HMB7_9BACI</name>
<keyword evidence="1 2" id="KW-0749">Sporulation</keyword>
<protein>
    <recommendedName>
        <fullName evidence="2">Small, acid-soluble spore protein I</fullName>
        <shortName evidence="2">SASP I</shortName>
    </recommendedName>
</protein>
<comment type="subcellular location">
    <subcellularLocation>
        <location evidence="2">Spore core</location>
    </subcellularLocation>
</comment>
<evidence type="ECO:0000256" key="2">
    <source>
        <dbReference type="HAMAP-Rule" id="MF_00669"/>
    </source>
</evidence>
<dbReference type="RefSeq" id="WP_368652280.1">
    <property type="nucleotide sequence ID" value="NZ_CP162599.1"/>
</dbReference>
<reference evidence="3" key="1">
    <citation type="submission" date="2024-07" db="EMBL/GenBank/DDBJ databases">
        <title>Halotolerant mesophilic bacterium Ornithinibacillus sp. 4-3, sp. nov., isolated from soil.</title>
        <authorList>
            <person name="Sidarenka A.V."/>
            <person name="Guliayeva D.E."/>
            <person name="Leanovich S.I."/>
            <person name="Hileuskaya K.S."/>
            <person name="Akhremchuk A.E."/>
            <person name="Sikolenko M.A."/>
            <person name="Valentovich L.N."/>
        </authorList>
    </citation>
    <scope>NUCLEOTIDE SEQUENCE</scope>
    <source>
        <strain evidence="3">4-3</strain>
    </source>
</reference>
<comment type="similarity">
    <text evidence="2">Belongs to the SspI family.</text>
</comment>
<dbReference type="AlphaFoldDB" id="A0AB39HMB7"/>
<dbReference type="NCBIfam" id="TIGR03092">
    <property type="entry name" value="SASP_sspI"/>
    <property type="match status" value="1"/>
</dbReference>
<dbReference type="Pfam" id="PF14098">
    <property type="entry name" value="SSPI"/>
    <property type="match status" value="1"/>
</dbReference>
<dbReference type="GO" id="GO:0030436">
    <property type="term" value="P:asexual sporulation"/>
    <property type="evidence" value="ECO:0007669"/>
    <property type="project" value="UniProtKB-UniRule"/>
</dbReference>
<accession>A0AB39HMB7</accession>
<organism evidence="3">
    <name type="scientific">Ornithinibacillus sp. 4-3</name>
    <dbReference type="NCBI Taxonomy" id="3231488"/>
    <lineage>
        <taxon>Bacteria</taxon>
        <taxon>Bacillati</taxon>
        <taxon>Bacillota</taxon>
        <taxon>Bacilli</taxon>
        <taxon>Bacillales</taxon>
        <taxon>Bacillaceae</taxon>
        <taxon>Ornithinibacillus</taxon>
    </lineage>
</organism>
<dbReference type="EMBL" id="CP162599">
    <property type="protein sequence ID" value="XDK31553.1"/>
    <property type="molecule type" value="Genomic_DNA"/>
</dbReference>
<dbReference type="GO" id="GO:0030435">
    <property type="term" value="P:sporulation resulting in formation of a cellular spore"/>
    <property type="evidence" value="ECO:0007669"/>
    <property type="project" value="UniProtKB-KW"/>
</dbReference>
<sequence length="73" mass="8234">MDLNIRKAILANLSTNDHEQLEATIKEAIQSGEEKTLPGLGYLFELIWAESDTEQRKTMVDSLEQGIKEQLTS</sequence>
<evidence type="ECO:0000313" key="3">
    <source>
        <dbReference type="EMBL" id="XDK31553.1"/>
    </source>
</evidence>
<dbReference type="HAMAP" id="MF_00669">
    <property type="entry name" value="SspI"/>
    <property type="match status" value="1"/>
</dbReference>
<proteinExistence type="evidence at transcript level"/>
<gene>
    <name evidence="2 3" type="primary">sspI</name>
    <name evidence="3" type="ORF">AB4Y30_10995</name>
</gene>